<dbReference type="HOGENOM" id="CLU_074924_0_0_1"/>
<dbReference type="Gene3D" id="3.30.60.20">
    <property type="match status" value="1"/>
</dbReference>
<dbReference type="eggNOG" id="ENOG502QW6T">
    <property type="taxonomic scope" value="Eukaryota"/>
</dbReference>
<dbReference type="Proteomes" id="UP000032180">
    <property type="component" value="Chromosome 9"/>
</dbReference>
<dbReference type="InterPro" id="IPR046349">
    <property type="entry name" value="C1-like_sf"/>
</dbReference>
<keyword evidence="5" id="KW-1185">Reference proteome</keyword>
<name>A0A0D9XF63_9ORYZ</name>
<dbReference type="PANTHER" id="PTHR47841:SF3">
    <property type="entry name" value="OS09G0492800 PROTEIN"/>
    <property type="match status" value="1"/>
</dbReference>
<evidence type="ECO:0000259" key="3">
    <source>
        <dbReference type="Pfam" id="PF03107"/>
    </source>
</evidence>
<evidence type="ECO:0000313" key="5">
    <source>
        <dbReference type="Proteomes" id="UP000032180"/>
    </source>
</evidence>
<evidence type="ECO:0000256" key="1">
    <source>
        <dbReference type="ARBA" id="ARBA00022737"/>
    </source>
</evidence>
<reference evidence="4 5" key="1">
    <citation type="submission" date="2012-08" db="EMBL/GenBank/DDBJ databases">
        <title>Oryza genome evolution.</title>
        <authorList>
            <person name="Wing R.A."/>
        </authorList>
    </citation>
    <scope>NUCLEOTIDE SEQUENCE</scope>
</reference>
<evidence type="ECO:0000256" key="2">
    <source>
        <dbReference type="SAM" id="MobiDB-lite"/>
    </source>
</evidence>
<sequence>MSRRCMSMKSRELSGKLPASSSSDQEEHCSGKPGQLQKSGEDGVGNDGEIVHFSHPEHRLSRFDFPYLFMCMGCKEYGAGRRFMCQLCGFQLHEFCALAPPSLHDHPFHPKHQHLLFFVRPGGFLRCKCDICGKSVKGFSFRCVSCSFAMHPCCAAMGQRMDLPPAHEHPLMLAPPPPEETTSFVCQICRRWRRSGQHVYQCTPCGYYLHARCAKDVVNGLYVHGVVPPEKGNAIVAAAKVTINALFGVIGGLIEGIGEGIGEAFVENIGRSRGRGSFG</sequence>
<dbReference type="Gramene" id="LPERR09G11080.1">
    <property type="protein sequence ID" value="LPERR09G11080.1"/>
    <property type="gene ID" value="LPERR09G11080"/>
</dbReference>
<keyword evidence="1" id="KW-0677">Repeat</keyword>
<dbReference type="PANTHER" id="PTHR47841">
    <property type="entry name" value="DIACYLGLYCEROL KINASE THETA-LIKE-RELATED"/>
    <property type="match status" value="1"/>
</dbReference>
<dbReference type="AlphaFoldDB" id="A0A0D9XF63"/>
<dbReference type="SUPFAM" id="SSF57889">
    <property type="entry name" value="Cysteine-rich domain"/>
    <property type="match status" value="2"/>
</dbReference>
<accession>A0A0D9XF63</accession>
<proteinExistence type="predicted"/>
<protein>
    <recommendedName>
        <fullName evidence="3">DC1 domain-containing protein</fullName>
    </recommendedName>
</protein>
<organism evidence="4 5">
    <name type="scientific">Leersia perrieri</name>
    <dbReference type="NCBI Taxonomy" id="77586"/>
    <lineage>
        <taxon>Eukaryota</taxon>
        <taxon>Viridiplantae</taxon>
        <taxon>Streptophyta</taxon>
        <taxon>Embryophyta</taxon>
        <taxon>Tracheophyta</taxon>
        <taxon>Spermatophyta</taxon>
        <taxon>Magnoliopsida</taxon>
        <taxon>Liliopsida</taxon>
        <taxon>Poales</taxon>
        <taxon>Poaceae</taxon>
        <taxon>BOP clade</taxon>
        <taxon>Oryzoideae</taxon>
        <taxon>Oryzeae</taxon>
        <taxon>Oryzinae</taxon>
        <taxon>Leersia</taxon>
    </lineage>
</organism>
<dbReference type="Pfam" id="PF03107">
    <property type="entry name" value="C1_2"/>
    <property type="match status" value="3"/>
</dbReference>
<evidence type="ECO:0000313" key="4">
    <source>
        <dbReference type="EnsemblPlants" id="LPERR09G11080.1"/>
    </source>
</evidence>
<feature type="domain" description="DC1" evidence="3">
    <location>
        <begin position="166"/>
        <end position="214"/>
    </location>
</feature>
<dbReference type="STRING" id="77586.A0A0D9XF63"/>
<dbReference type="InterPro" id="IPR004146">
    <property type="entry name" value="DC1"/>
</dbReference>
<feature type="region of interest" description="Disordered" evidence="2">
    <location>
        <begin position="1"/>
        <end position="42"/>
    </location>
</feature>
<reference evidence="5" key="2">
    <citation type="submission" date="2013-12" db="EMBL/GenBank/DDBJ databases">
        <authorList>
            <person name="Yu Y."/>
            <person name="Lee S."/>
            <person name="de Baynast K."/>
            <person name="Wissotski M."/>
            <person name="Liu L."/>
            <person name="Talag J."/>
            <person name="Goicoechea J."/>
            <person name="Angelova A."/>
            <person name="Jetty R."/>
            <person name="Kudrna D."/>
            <person name="Golser W."/>
            <person name="Rivera L."/>
            <person name="Zhang J."/>
            <person name="Wing R."/>
        </authorList>
    </citation>
    <scope>NUCLEOTIDE SEQUENCE</scope>
</reference>
<feature type="domain" description="DC1" evidence="3">
    <location>
        <begin position="110"/>
        <end position="155"/>
    </location>
</feature>
<feature type="domain" description="DC1" evidence="3">
    <location>
        <begin position="53"/>
        <end position="97"/>
    </location>
</feature>
<dbReference type="EnsemblPlants" id="LPERR09G11080.1">
    <property type="protein sequence ID" value="LPERR09G11080.1"/>
    <property type="gene ID" value="LPERR09G11080"/>
</dbReference>
<reference evidence="4" key="3">
    <citation type="submission" date="2015-04" db="UniProtKB">
        <authorList>
            <consortium name="EnsemblPlants"/>
        </authorList>
    </citation>
    <scope>IDENTIFICATION</scope>
</reference>